<proteinExistence type="inferred from homology"/>
<dbReference type="FunFam" id="2.40.100.10:FF:000022">
    <property type="entry name" value="Peptidyl-prolyl cis-trans isomerase CYP95"/>
    <property type="match status" value="1"/>
</dbReference>
<gene>
    <name evidence="7" type="ORF">BBJ29_003041</name>
    <name evidence="8" type="ORF">BBP00_00005662</name>
</gene>
<evidence type="ECO:0000256" key="3">
    <source>
        <dbReference type="ARBA" id="ARBA00023235"/>
    </source>
</evidence>
<dbReference type="PRINTS" id="PR00153">
    <property type="entry name" value="CSAPPISMRASE"/>
</dbReference>
<dbReference type="InterPro" id="IPR002130">
    <property type="entry name" value="Cyclophilin-type_PPIase_dom"/>
</dbReference>
<dbReference type="Proteomes" id="UP000284657">
    <property type="component" value="Unassembled WGS sequence"/>
</dbReference>
<comment type="function">
    <text evidence="4">PPIases accelerate the folding of proteins. It catalyzes the cis-trans isomerization of proline imidic peptide bonds in oligopeptides.</text>
</comment>
<dbReference type="GO" id="GO:0005829">
    <property type="term" value="C:cytosol"/>
    <property type="evidence" value="ECO:0007669"/>
    <property type="project" value="TreeGrafter"/>
</dbReference>
<dbReference type="GO" id="GO:0003755">
    <property type="term" value="F:peptidyl-prolyl cis-trans isomerase activity"/>
    <property type="evidence" value="ECO:0007669"/>
    <property type="project" value="UniProtKB-UniRule"/>
</dbReference>
<dbReference type="OrthoDB" id="407558at2759"/>
<keyword evidence="2 4" id="KW-0697">Rotamase</keyword>
<evidence type="ECO:0000313" key="9">
    <source>
        <dbReference type="Proteomes" id="UP000277300"/>
    </source>
</evidence>
<dbReference type="Pfam" id="PF00160">
    <property type="entry name" value="Pro_isomerase"/>
    <property type="match status" value="1"/>
</dbReference>
<dbReference type="PROSITE" id="PS50072">
    <property type="entry name" value="CSA_PPIASE_2"/>
    <property type="match status" value="1"/>
</dbReference>
<feature type="region of interest" description="Disordered" evidence="5">
    <location>
        <begin position="174"/>
        <end position="269"/>
    </location>
</feature>
<sequence>MGKDVRVYFDVSIGGSRAGRIVFRLYPGLPKTTENFRSLCTGERGLGRSTGKPLHYKKVPFHRTIKGFMLQGGDFSRYNGTGGESIYGEKFADESFKYRHNKAGLLSMANAGKNTNGSQFFITTVPTPHLDGKHVVFGEVVSGMDVVRKMENVETVANDKPAPMQAVVIEDCGEVGGESDDSESESESSEEDPEERKRRKALRKERKKVKKQERKEKHRARKEKKRAKKEEKREKRRRHEDEDSDDEKGHKRRRHEDSKRVKGTCETLE</sequence>
<name>A0A3F2RQ90_9STRA</name>
<keyword evidence="3 4" id="KW-0413">Isomerase</keyword>
<dbReference type="InterPro" id="IPR029000">
    <property type="entry name" value="Cyclophilin-like_dom_sf"/>
</dbReference>
<dbReference type="EMBL" id="MBDO02000171">
    <property type="protein sequence ID" value="RLN60997.1"/>
    <property type="molecule type" value="Genomic_DNA"/>
</dbReference>
<dbReference type="GO" id="GO:0016018">
    <property type="term" value="F:cyclosporin A binding"/>
    <property type="evidence" value="ECO:0007669"/>
    <property type="project" value="TreeGrafter"/>
</dbReference>
<feature type="compositionally biased region" description="Basic residues" evidence="5">
    <location>
        <begin position="197"/>
        <end position="227"/>
    </location>
</feature>
<dbReference type="PANTHER" id="PTHR11071">
    <property type="entry name" value="PEPTIDYL-PROLYL CIS-TRANS ISOMERASE"/>
    <property type="match status" value="1"/>
</dbReference>
<evidence type="ECO:0000313" key="10">
    <source>
        <dbReference type="Proteomes" id="UP000284657"/>
    </source>
</evidence>
<evidence type="ECO:0000313" key="7">
    <source>
        <dbReference type="EMBL" id="RLN56079.1"/>
    </source>
</evidence>
<dbReference type="EMBL" id="MBAD02001296">
    <property type="protein sequence ID" value="RLN56079.1"/>
    <property type="molecule type" value="Genomic_DNA"/>
</dbReference>
<dbReference type="PANTHER" id="PTHR11071:SF561">
    <property type="entry name" value="PEPTIDYL-PROLYL CIS-TRANS ISOMERASE D-RELATED"/>
    <property type="match status" value="1"/>
</dbReference>
<evidence type="ECO:0000256" key="5">
    <source>
        <dbReference type="SAM" id="MobiDB-lite"/>
    </source>
</evidence>
<evidence type="ECO:0000256" key="2">
    <source>
        <dbReference type="ARBA" id="ARBA00023110"/>
    </source>
</evidence>
<dbReference type="Gene3D" id="2.40.100.10">
    <property type="entry name" value="Cyclophilin-like"/>
    <property type="match status" value="1"/>
</dbReference>
<feature type="compositionally biased region" description="Acidic residues" evidence="5">
    <location>
        <begin position="174"/>
        <end position="193"/>
    </location>
</feature>
<feature type="domain" description="PPIase cyclophilin-type" evidence="6">
    <location>
        <begin position="8"/>
        <end position="174"/>
    </location>
</feature>
<evidence type="ECO:0000256" key="4">
    <source>
        <dbReference type="RuleBase" id="RU363019"/>
    </source>
</evidence>
<reference evidence="9 10" key="1">
    <citation type="submission" date="2018-07" db="EMBL/GenBank/DDBJ databases">
        <title>Genome sequencing of oomycete isolates from Chile give support for New Zealand origin for Phytophthora kernoviae and make available the first Nothophytophthora sp. genome.</title>
        <authorList>
            <person name="Studholme D.J."/>
            <person name="Sanfuentes E."/>
            <person name="Panda P."/>
            <person name="Hill R."/>
            <person name="Sambles C."/>
            <person name="Grant M."/>
            <person name="Williams N.M."/>
            <person name="Mcdougal R.L."/>
        </authorList>
    </citation>
    <scope>NUCLEOTIDE SEQUENCE [LARGE SCALE GENOMIC DNA]</scope>
    <source>
        <strain evidence="8">Chile6</strain>
        <strain evidence="7">Chile7</strain>
    </source>
</reference>
<accession>A0A3F2RQ90</accession>
<comment type="similarity">
    <text evidence="4">Belongs to the cyclophilin-type PPIase family.</text>
</comment>
<comment type="catalytic activity">
    <reaction evidence="1 4">
        <text>[protein]-peptidylproline (omega=180) = [protein]-peptidylproline (omega=0)</text>
        <dbReference type="Rhea" id="RHEA:16237"/>
        <dbReference type="Rhea" id="RHEA-COMP:10747"/>
        <dbReference type="Rhea" id="RHEA-COMP:10748"/>
        <dbReference type="ChEBI" id="CHEBI:83833"/>
        <dbReference type="ChEBI" id="CHEBI:83834"/>
        <dbReference type="EC" id="5.2.1.8"/>
    </reaction>
</comment>
<protein>
    <recommendedName>
        <fullName evidence="4">Peptidyl-prolyl cis-trans isomerase</fullName>
        <shortName evidence="4">PPIase</shortName>
        <ecNumber evidence="4">5.2.1.8</ecNumber>
    </recommendedName>
</protein>
<dbReference type="GO" id="GO:0006457">
    <property type="term" value="P:protein folding"/>
    <property type="evidence" value="ECO:0007669"/>
    <property type="project" value="TreeGrafter"/>
</dbReference>
<comment type="caution">
    <text evidence="8">The sequence shown here is derived from an EMBL/GenBank/DDBJ whole genome shotgun (WGS) entry which is preliminary data.</text>
</comment>
<evidence type="ECO:0000259" key="6">
    <source>
        <dbReference type="PROSITE" id="PS50072"/>
    </source>
</evidence>
<evidence type="ECO:0000256" key="1">
    <source>
        <dbReference type="ARBA" id="ARBA00000971"/>
    </source>
</evidence>
<dbReference type="Proteomes" id="UP000277300">
    <property type="component" value="Unassembled WGS sequence"/>
</dbReference>
<dbReference type="AlphaFoldDB" id="A0A3F2RQ90"/>
<dbReference type="EC" id="5.2.1.8" evidence="4"/>
<evidence type="ECO:0000313" key="8">
    <source>
        <dbReference type="EMBL" id="RLN60997.1"/>
    </source>
</evidence>
<organism evidence="8 9">
    <name type="scientific">Phytophthora kernoviae</name>
    <dbReference type="NCBI Taxonomy" id="325452"/>
    <lineage>
        <taxon>Eukaryota</taxon>
        <taxon>Sar</taxon>
        <taxon>Stramenopiles</taxon>
        <taxon>Oomycota</taxon>
        <taxon>Peronosporomycetes</taxon>
        <taxon>Peronosporales</taxon>
        <taxon>Peronosporaceae</taxon>
        <taxon>Phytophthora</taxon>
    </lineage>
</organism>
<dbReference type="SUPFAM" id="SSF50891">
    <property type="entry name" value="Cyclophilin-like"/>
    <property type="match status" value="1"/>
</dbReference>